<reference evidence="2" key="1">
    <citation type="journal article" date="2020" name="Nature">
        <title>Giant virus diversity and host interactions through global metagenomics.</title>
        <authorList>
            <person name="Schulz F."/>
            <person name="Roux S."/>
            <person name="Paez-Espino D."/>
            <person name="Jungbluth S."/>
            <person name="Walsh D.A."/>
            <person name="Denef V.J."/>
            <person name="McMahon K.D."/>
            <person name="Konstantinidis K.T."/>
            <person name="Eloe-Fadrosh E.A."/>
            <person name="Kyrpides N.C."/>
            <person name="Woyke T."/>
        </authorList>
    </citation>
    <scope>NUCLEOTIDE SEQUENCE</scope>
    <source>
        <strain evidence="2">GVMAG-M-3300025626-8</strain>
    </source>
</reference>
<dbReference type="EMBL" id="MN740286">
    <property type="protein sequence ID" value="QHT97997.1"/>
    <property type="molecule type" value="Genomic_DNA"/>
</dbReference>
<feature type="transmembrane region" description="Helical" evidence="1">
    <location>
        <begin position="68"/>
        <end position="89"/>
    </location>
</feature>
<dbReference type="AlphaFoldDB" id="A0A6C0J223"/>
<accession>A0A6C0J223</accession>
<protein>
    <submittedName>
        <fullName evidence="2">Uncharacterized protein</fullName>
    </submittedName>
</protein>
<evidence type="ECO:0000256" key="1">
    <source>
        <dbReference type="SAM" id="Phobius"/>
    </source>
</evidence>
<sequence length="109" mass="12725">MVHHTEWDRKVDQRGGYMQKDHDEMEEIIKEIAPVGKHYPAFKHGSAKYDSHCSPSFYHRGYQSSHSMISVLKVFLFIILTCIALKFFMMASKPMGKRSSRSKSRSRSR</sequence>
<evidence type="ECO:0000313" key="2">
    <source>
        <dbReference type="EMBL" id="QHT97997.1"/>
    </source>
</evidence>
<name>A0A6C0J223_9ZZZZ</name>
<keyword evidence="1" id="KW-1133">Transmembrane helix</keyword>
<keyword evidence="1" id="KW-0472">Membrane</keyword>
<proteinExistence type="predicted"/>
<keyword evidence="1" id="KW-0812">Transmembrane</keyword>
<organism evidence="2">
    <name type="scientific">viral metagenome</name>
    <dbReference type="NCBI Taxonomy" id="1070528"/>
    <lineage>
        <taxon>unclassified sequences</taxon>
        <taxon>metagenomes</taxon>
        <taxon>organismal metagenomes</taxon>
    </lineage>
</organism>